<keyword evidence="6 8" id="KW-1133">Transmembrane helix</keyword>
<dbReference type="AlphaFoldDB" id="A0A858PYX6"/>
<keyword evidence="4" id="KW-1003">Cell membrane</keyword>
<reference evidence="9 10" key="1">
    <citation type="journal article" date="2020" name="Pathogens">
        <title>First Whole Genome Sequence of Anaplasma platys, an Obligate Intracellular Rickettsial Pathogen of Dogs.</title>
        <authorList>
            <person name="Llanes A."/>
            <person name="Rajeev S."/>
        </authorList>
    </citation>
    <scope>NUCLEOTIDE SEQUENCE [LARGE SCALE GENOMIC DNA]</scope>
    <source>
        <strain evidence="9 10">S3</strain>
    </source>
</reference>
<evidence type="ECO:0000313" key="9">
    <source>
        <dbReference type="EMBL" id="QJC27764.1"/>
    </source>
</evidence>
<evidence type="ECO:0000256" key="7">
    <source>
        <dbReference type="ARBA" id="ARBA00023136"/>
    </source>
</evidence>
<evidence type="ECO:0000256" key="6">
    <source>
        <dbReference type="ARBA" id="ARBA00022989"/>
    </source>
</evidence>
<feature type="transmembrane region" description="Helical" evidence="8">
    <location>
        <begin position="285"/>
        <end position="306"/>
    </location>
</feature>
<keyword evidence="3" id="KW-0813">Transport</keyword>
<keyword evidence="7 8" id="KW-0472">Membrane</keyword>
<dbReference type="Proteomes" id="UP000500930">
    <property type="component" value="Chromosome"/>
</dbReference>
<feature type="transmembrane region" description="Helical" evidence="8">
    <location>
        <begin position="163"/>
        <end position="181"/>
    </location>
</feature>
<keyword evidence="5 8" id="KW-0812">Transmembrane</keyword>
<dbReference type="GO" id="GO:0005886">
    <property type="term" value="C:plasma membrane"/>
    <property type="evidence" value="ECO:0007669"/>
    <property type="project" value="UniProtKB-SubCell"/>
</dbReference>
<organism evidence="9 10">
    <name type="scientific">Anaplasma platys</name>
    <dbReference type="NCBI Taxonomy" id="949"/>
    <lineage>
        <taxon>Bacteria</taxon>
        <taxon>Pseudomonadati</taxon>
        <taxon>Pseudomonadota</taxon>
        <taxon>Alphaproteobacteria</taxon>
        <taxon>Rickettsiales</taxon>
        <taxon>Anaplasmataceae</taxon>
        <taxon>Anaplasma</taxon>
    </lineage>
</organism>
<dbReference type="Pfam" id="PF01594">
    <property type="entry name" value="AI-2E_transport"/>
    <property type="match status" value="1"/>
</dbReference>
<evidence type="ECO:0000256" key="4">
    <source>
        <dbReference type="ARBA" id="ARBA00022475"/>
    </source>
</evidence>
<feature type="transmembrane region" description="Helical" evidence="8">
    <location>
        <begin position="54"/>
        <end position="78"/>
    </location>
</feature>
<name>A0A858PYX6_9RICK</name>
<feature type="transmembrane region" description="Helical" evidence="8">
    <location>
        <begin position="217"/>
        <end position="239"/>
    </location>
</feature>
<feature type="transmembrane region" description="Helical" evidence="8">
    <location>
        <begin position="318"/>
        <end position="351"/>
    </location>
</feature>
<evidence type="ECO:0000256" key="5">
    <source>
        <dbReference type="ARBA" id="ARBA00022692"/>
    </source>
</evidence>
<evidence type="ECO:0000256" key="8">
    <source>
        <dbReference type="SAM" id="Phobius"/>
    </source>
</evidence>
<evidence type="ECO:0000256" key="3">
    <source>
        <dbReference type="ARBA" id="ARBA00022448"/>
    </source>
</evidence>
<accession>A0A858PYX6</accession>
<comment type="subcellular location">
    <subcellularLocation>
        <location evidence="1">Cell membrane</location>
        <topology evidence="1">Multi-pass membrane protein</topology>
    </subcellularLocation>
</comment>
<proteinExistence type="inferred from homology"/>
<keyword evidence="10" id="KW-1185">Reference proteome</keyword>
<dbReference type="KEGG" id="aplt:ANPL_03560"/>
<evidence type="ECO:0000256" key="1">
    <source>
        <dbReference type="ARBA" id="ARBA00004651"/>
    </source>
</evidence>
<sequence length="363" mass="39353">MKYVNFSLIALAFVVLAVVARPVLPACCVAIVVAYLLNPVVNRLEVLGCPRMFSSFAIIISGTGILGSLLLLLIPILYTQTLEIIKVLVETVPFVRLEGLKSLLNDSSLSSYKEIVDSAEKPWSLFSGELFRGGNAEFLKLFHSLSGYFGKAVVGLANSGMGFGVSVVKVFVTLLLSFYMLGKWPVITRCVTDLVPRHYLSDFSDCMTRVDEVISAYLHGMILVCLVLSCYYCLCFFIVDLDYSLVLGVMSGLAAFVPYVGPLLCAVLVICVAVSQSLGMAKVSLIGVMLLVGHVAESNFITPLIVGRKLSLSPAWLIIGMVVLSSHLGFLGTLMSVPITATIGVLAQLLFKKYTQSSFYKEP</sequence>
<dbReference type="InterPro" id="IPR002549">
    <property type="entry name" value="AI-2E-like"/>
</dbReference>
<protein>
    <submittedName>
        <fullName evidence="9">AI-2E family transporter</fullName>
    </submittedName>
</protein>
<evidence type="ECO:0000256" key="2">
    <source>
        <dbReference type="ARBA" id="ARBA00009773"/>
    </source>
</evidence>
<dbReference type="GO" id="GO:0055085">
    <property type="term" value="P:transmembrane transport"/>
    <property type="evidence" value="ECO:0007669"/>
    <property type="project" value="TreeGrafter"/>
</dbReference>
<comment type="similarity">
    <text evidence="2">Belongs to the autoinducer-2 exporter (AI-2E) (TC 2.A.86) family.</text>
</comment>
<dbReference type="PANTHER" id="PTHR21716">
    <property type="entry name" value="TRANSMEMBRANE PROTEIN"/>
    <property type="match status" value="1"/>
</dbReference>
<gene>
    <name evidence="9" type="ORF">ANPL_03560</name>
</gene>
<evidence type="ECO:0000313" key="10">
    <source>
        <dbReference type="Proteomes" id="UP000500930"/>
    </source>
</evidence>
<feature type="transmembrane region" description="Helical" evidence="8">
    <location>
        <begin position="245"/>
        <end position="273"/>
    </location>
</feature>
<dbReference type="PANTHER" id="PTHR21716:SF53">
    <property type="entry name" value="PERMEASE PERM-RELATED"/>
    <property type="match status" value="1"/>
</dbReference>
<dbReference type="EMBL" id="CP046391">
    <property type="protein sequence ID" value="QJC27764.1"/>
    <property type="molecule type" value="Genomic_DNA"/>
</dbReference>